<dbReference type="AlphaFoldDB" id="A0AAE2ZFL8"/>
<dbReference type="SUPFAM" id="SSF55781">
    <property type="entry name" value="GAF domain-like"/>
    <property type="match status" value="1"/>
</dbReference>
<dbReference type="InterPro" id="IPR029016">
    <property type="entry name" value="GAF-like_dom_sf"/>
</dbReference>
<gene>
    <name evidence="6" type="ORF">K1W69_00475</name>
</gene>
<proteinExistence type="predicted"/>
<dbReference type="Pfam" id="PF01614">
    <property type="entry name" value="IclR_C"/>
    <property type="match status" value="1"/>
</dbReference>
<sequence>MKVKAESPAGVALVAKAFQILDMFQIESPAWSQADLVRATGLNRSTVNRLVRFLASHGYLVQIGSSGQHTLGLAAIELGNRASAGFNLRKVCQSSMEALAAKINETVILSALDAANLAAVCVDQIEGRQEGLRVFESIGSRFPLHAGAAPKAILAFLPEDLQQEALDRDLKSYTDHTVVDRKAIEEALKLTRERGYAISREETFEGTIGIAAPILGPNGTAVASLAVALPIPRAKPETCKVIANELVSIAAGVTRHINGGAA</sequence>
<dbReference type="RefSeq" id="WP_220226373.1">
    <property type="nucleotide sequence ID" value="NZ_JAICBX010000001.1"/>
</dbReference>
<dbReference type="SUPFAM" id="SSF46785">
    <property type="entry name" value="Winged helix' DNA-binding domain"/>
    <property type="match status" value="1"/>
</dbReference>
<reference evidence="6" key="1">
    <citation type="submission" date="2021-08" db="EMBL/GenBank/DDBJ databases">
        <title>Hoeflea bacterium WL0058 sp. nov., isolated from the sediment.</title>
        <authorList>
            <person name="Wang L."/>
            <person name="Zhang D."/>
        </authorList>
    </citation>
    <scope>NUCLEOTIDE SEQUENCE</scope>
    <source>
        <strain evidence="6">WL0058</strain>
    </source>
</reference>
<dbReference type="InterPro" id="IPR036388">
    <property type="entry name" value="WH-like_DNA-bd_sf"/>
</dbReference>
<keyword evidence="7" id="KW-1185">Reference proteome</keyword>
<evidence type="ECO:0000259" key="4">
    <source>
        <dbReference type="PROSITE" id="PS51077"/>
    </source>
</evidence>
<dbReference type="InterPro" id="IPR005471">
    <property type="entry name" value="Tscrpt_reg_IclR_N"/>
</dbReference>
<dbReference type="EMBL" id="JAICBX010000001">
    <property type="protein sequence ID" value="MBW8635644.1"/>
    <property type="molecule type" value="Genomic_DNA"/>
</dbReference>
<dbReference type="PROSITE" id="PS51078">
    <property type="entry name" value="ICLR_ED"/>
    <property type="match status" value="1"/>
</dbReference>
<dbReference type="Pfam" id="PF09339">
    <property type="entry name" value="HTH_IclR"/>
    <property type="match status" value="1"/>
</dbReference>
<keyword evidence="3" id="KW-0804">Transcription</keyword>
<accession>A0AAE2ZFL8</accession>
<dbReference type="InterPro" id="IPR050707">
    <property type="entry name" value="HTH_MetabolicPath_Reg"/>
</dbReference>
<comment type="caution">
    <text evidence="6">The sequence shown here is derived from an EMBL/GenBank/DDBJ whole genome shotgun (WGS) entry which is preliminary data.</text>
</comment>
<feature type="domain" description="HTH iclR-type" evidence="4">
    <location>
        <begin position="11"/>
        <end position="73"/>
    </location>
</feature>
<evidence type="ECO:0000313" key="7">
    <source>
        <dbReference type="Proteomes" id="UP001196509"/>
    </source>
</evidence>
<dbReference type="GO" id="GO:0003700">
    <property type="term" value="F:DNA-binding transcription factor activity"/>
    <property type="evidence" value="ECO:0007669"/>
    <property type="project" value="TreeGrafter"/>
</dbReference>
<dbReference type="GO" id="GO:0045892">
    <property type="term" value="P:negative regulation of DNA-templated transcription"/>
    <property type="evidence" value="ECO:0007669"/>
    <property type="project" value="TreeGrafter"/>
</dbReference>
<evidence type="ECO:0000256" key="2">
    <source>
        <dbReference type="ARBA" id="ARBA00023125"/>
    </source>
</evidence>
<keyword evidence="2" id="KW-0238">DNA-binding</keyword>
<feature type="domain" description="IclR-ED" evidence="5">
    <location>
        <begin position="74"/>
        <end position="259"/>
    </location>
</feature>
<dbReference type="Gene3D" id="1.10.10.10">
    <property type="entry name" value="Winged helix-like DNA-binding domain superfamily/Winged helix DNA-binding domain"/>
    <property type="match status" value="1"/>
</dbReference>
<evidence type="ECO:0000313" key="6">
    <source>
        <dbReference type="EMBL" id="MBW8635644.1"/>
    </source>
</evidence>
<evidence type="ECO:0000259" key="5">
    <source>
        <dbReference type="PROSITE" id="PS51078"/>
    </source>
</evidence>
<evidence type="ECO:0000256" key="1">
    <source>
        <dbReference type="ARBA" id="ARBA00023015"/>
    </source>
</evidence>
<keyword evidence="1" id="KW-0805">Transcription regulation</keyword>
<dbReference type="InterPro" id="IPR014757">
    <property type="entry name" value="Tscrpt_reg_IclR_C"/>
</dbReference>
<dbReference type="PANTHER" id="PTHR30136:SF24">
    <property type="entry name" value="HTH-TYPE TRANSCRIPTIONAL REPRESSOR ALLR"/>
    <property type="match status" value="1"/>
</dbReference>
<protein>
    <submittedName>
        <fullName evidence="6">IclR family transcriptional regulator</fullName>
    </submittedName>
</protein>
<dbReference type="PROSITE" id="PS51077">
    <property type="entry name" value="HTH_ICLR"/>
    <property type="match status" value="1"/>
</dbReference>
<dbReference type="Gene3D" id="3.30.450.40">
    <property type="match status" value="1"/>
</dbReference>
<organism evidence="6 7">
    <name type="scientific">Flavimaribacter sediminis</name>
    <dbReference type="NCBI Taxonomy" id="2865987"/>
    <lineage>
        <taxon>Bacteria</taxon>
        <taxon>Pseudomonadati</taxon>
        <taxon>Pseudomonadota</taxon>
        <taxon>Alphaproteobacteria</taxon>
        <taxon>Hyphomicrobiales</taxon>
        <taxon>Rhizobiaceae</taxon>
        <taxon>Flavimaribacter</taxon>
    </lineage>
</organism>
<evidence type="ECO:0000256" key="3">
    <source>
        <dbReference type="ARBA" id="ARBA00023163"/>
    </source>
</evidence>
<name>A0AAE2ZFL8_9HYPH</name>
<dbReference type="SMART" id="SM00346">
    <property type="entry name" value="HTH_ICLR"/>
    <property type="match status" value="1"/>
</dbReference>
<dbReference type="InterPro" id="IPR036390">
    <property type="entry name" value="WH_DNA-bd_sf"/>
</dbReference>
<dbReference type="Proteomes" id="UP001196509">
    <property type="component" value="Unassembled WGS sequence"/>
</dbReference>
<dbReference type="GO" id="GO:0003677">
    <property type="term" value="F:DNA binding"/>
    <property type="evidence" value="ECO:0007669"/>
    <property type="project" value="UniProtKB-KW"/>
</dbReference>
<dbReference type="PANTHER" id="PTHR30136">
    <property type="entry name" value="HELIX-TURN-HELIX TRANSCRIPTIONAL REGULATOR, ICLR FAMILY"/>
    <property type="match status" value="1"/>
</dbReference>